<evidence type="ECO:0000313" key="1">
    <source>
        <dbReference type="EMBL" id="CCC93189.1"/>
    </source>
</evidence>
<reference evidence="1" key="1">
    <citation type="journal article" date="2012" name="Proc. Natl. Acad. Sci. U.S.A.">
        <title>Antigenic diversity is generated by distinct evolutionary mechanisms in African trypanosome species.</title>
        <authorList>
            <person name="Jackson A.P."/>
            <person name="Berry A."/>
            <person name="Aslett M."/>
            <person name="Allison H.C."/>
            <person name="Burton P."/>
            <person name="Vavrova-Anderson J."/>
            <person name="Brown R."/>
            <person name="Browne H."/>
            <person name="Corton N."/>
            <person name="Hauser H."/>
            <person name="Gamble J."/>
            <person name="Gilderthorp R."/>
            <person name="Marcello L."/>
            <person name="McQuillan J."/>
            <person name="Otto T.D."/>
            <person name="Quail M.A."/>
            <person name="Sanders M.J."/>
            <person name="van Tonder A."/>
            <person name="Ginger M.L."/>
            <person name="Field M.C."/>
            <person name="Barry J.D."/>
            <person name="Hertz-Fowler C."/>
            <person name="Berriman M."/>
        </authorList>
    </citation>
    <scope>NUCLEOTIDE SEQUENCE</scope>
    <source>
        <strain evidence="1">IL3000</strain>
    </source>
</reference>
<organism evidence="1">
    <name type="scientific">Trypanosoma congolense (strain IL3000)</name>
    <dbReference type="NCBI Taxonomy" id="1068625"/>
    <lineage>
        <taxon>Eukaryota</taxon>
        <taxon>Discoba</taxon>
        <taxon>Euglenozoa</taxon>
        <taxon>Kinetoplastea</taxon>
        <taxon>Metakinetoplastina</taxon>
        <taxon>Trypanosomatida</taxon>
        <taxon>Trypanosomatidae</taxon>
        <taxon>Trypanosoma</taxon>
        <taxon>Nannomonas</taxon>
    </lineage>
</organism>
<name>G0UUX5_TRYCI</name>
<dbReference type="VEuPathDB" id="TriTrypDB:TcIL3000_9_5970"/>
<accession>G0UUX5</accession>
<dbReference type="AlphaFoldDB" id="G0UUX5"/>
<dbReference type="EMBL" id="HE575322">
    <property type="protein sequence ID" value="CCC93189.1"/>
    <property type="molecule type" value="Genomic_DNA"/>
</dbReference>
<proteinExistence type="predicted"/>
<protein>
    <submittedName>
        <fullName evidence="1">Uncharacterized protein</fullName>
    </submittedName>
</protein>
<gene>
    <name evidence="1" type="ORF">TCIL3000_9_5970</name>
</gene>
<sequence>MLPPSSPPLKYQRVEEGEAFVPSLLPVPLRPPVLGFPDEKSIVAPEDPLARGGADSRGTLYGKEMLFNSSPTLEFSAEDMEAFLTQIRQHPKCEEVREQLGAVNESYLQEVFGEEDAKEDDTRRRVDYNAALSIMKDNSSKRLSMCISCLTRGQHRHYCSWVARYMRDGVLPKSMEEYPDLSTVIDLAQREQTAFFKKFKEEMVSCSACKVEAGYRKRAADDVTPAISHRTCWNHNFMDAHVEDYVKRWLHHKLQLLNGVLAEVSVAIPGGNRIFSEVVCDLRKSAKAVKESLPTVTPCARTAQLAARRVAETVRLRELRGLDTVLASAGTLPTLPLPVQLLDERSPVLHTAAGELVASLEAVKQSEDQQKELPEALPPVLPYKNAVGVTFTLRLCKSALLKLATAHLSSFRGSFSLPVSYKWTPSEGRLDISIEKPFPSESDSRRNINAMSMKRLVDAEARLPTNSRCSTPGLGESKCYSEVSFGTELSFLCTTNCSFDIRGKNPVLRMVKMEYNCKGYNAIPDDERTLLYESFSKKEVVCMWALLHCNPTAVLYVYRINAYSSAVVGIEHFSAVSFANQVLREWSNDLEVQAMWSCLYDMLLGVVASVVRQHQEQSKGSEGSHSGDERGTFVLKKTNQHFEVSLCSVQSCYPRELLIDAMLGSFIEPSAHSVCQREYLPPCVWPFPHRIPFTYGPAPLSRYVVNRTTAERYESQYYAENDVWEQRMHCYSVGADGIVSEKQLADE</sequence>